<dbReference type="KEGG" id="toy:FO059_08780"/>
<feature type="domain" description="Peptidase M20 dimerisation" evidence="7">
    <location>
        <begin position="218"/>
        <end position="354"/>
    </location>
</feature>
<dbReference type="PANTHER" id="PTHR43808:SF8">
    <property type="entry name" value="PEPTIDASE M20 DIMERISATION DOMAIN-CONTAINING PROTEIN"/>
    <property type="match status" value="1"/>
</dbReference>
<evidence type="ECO:0000256" key="5">
    <source>
        <dbReference type="ARBA" id="ARBA00022833"/>
    </source>
</evidence>
<comment type="similarity">
    <text evidence="2">Belongs to the peptidase M20A family.</text>
</comment>
<dbReference type="RefSeq" id="WP_143908058.1">
    <property type="nucleotide sequence ID" value="NZ_CP041765.1"/>
</dbReference>
<evidence type="ECO:0000256" key="1">
    <source>
        <dbReference type="ARBA" id="ARBA00001947"/>
    </source>
</evidence>
<dbReference type="PANTHER" id="PTHR43808">
    <property type="entry name" value="ACETYLORNITHINE DEACETYLASE"/>
    <property type="match status" value="1"/>
</dbReference>
<dbReference type="Pfam" id="PF01546">
    <property type="entry name" value="Peptidase_M20"/>
    <property type="match status" value="1"/>
</dbReference>
<dbReference type="InterPro" id="IPR036264">
    <property type="entry name" value="Bact_exopeptidase_dim_dom"/>
</dbReference>
<dbReference type="FunFam" id="1.10.150.900:FF:000002">
    <property type="entry name" value="M20/M25/M40 family peptidase"/>
    <property type="match status" value="1"/>
</dbReference>
<dbReference type="InterPro" id="IPR011650">
    <property type="entry name" value="Peptidase_M20_dimer"/>
</dbReference>
<feature type="region of interest" description="Disordered" evidence="6">
    <location>
        <begin position="1"/>
        <end position="21"/>
    </location>
</feature>
<dbReference type="PROSITE" id="PS00758">
    <property type="entry name" value="ARGE_DAPE_CPG2_1"/>
    <property type="match status" value="1"/>
</dbReference>
<dbReference type="Proteomes" id="UP000317344">
    <property type="component" value="Chromosome"/>
</dbReference>
<dbReference type="Gene3D" id="3.40.630.10">
    <property type="entry name" value="Zn peptidases"/>
    <property type="match status" value="1"/>
</dbReference>
<dbReference type="EMBL" id="CP041765">
    <property type="protein sequence ID" value="QDQ97405.1"/>
    <property type="molecule type" value="Genomic_DNA"/>
</dbReference>
<evidence type="ECO:0000313" key="9">
    <source>
        <dbReference type="Proteomes" id="UP000317344"/>
    </source>
</evidence>
<evidence type="ECO:0000256" key="6">
    <source>
        <dbReference type="SAM" id="MobiDB-lite"/>
    </source>
</evidence>
<dbReference type="OrthoDB" id="7055905at2"/>
<keyword evidence="5" id="KW-0862">Zinc</keyword>
<dbReference type="AlphaFoldDB" id="A0A516X2W9"/>
<dbReference type="Pfam" id="PF07687">
    <property type="entry name" value="M20_dimer"/>
    <property type="match status" value="1"/>
</dbReference>
<comment type="cofactor">
    <cofactor evidence="1">
        <name>Zn(2+)</name>
        <dbReference type="ChEBI" id="CHEBI:29105"/>
    </cofactor>
</comment>
<reference evidence="8 9" key="2">
    <citation type="submission" date="2019-07" db="EMBL/GenBank/DDBJ databases">
        <authorList>
            <person name="Huang Y."/>
        </authorList>
    </citation>
    <scope>NUCLEOTIDE SEQUENCE [LARGE SCALE GENOMIC DNA]</scope>
    <source>
        <strain evidence="8 9">HY188</strain>
    </source>
</reference>
<evidence type="ECO:0000313" key="8">
    <source>
        <dbReference type="EMBL" id="QDQ97405.1"/>
    </source>
</evidence>
<name>A0A516X2W9_9ACTN</name>
<dbReference type="NCBIfam" id="NF005913">
    <property type="entry name" value="PRK07906.1"/>
    <property type="match status" value="1"/>
</dbReference>
<evidence type="ECO:0000256" key="3">
    <source>
        <dbReference type="ARBA" id="ARBA00022723"/>
    </source>
</evidence>
<reference evidence="8 9" key="1">
    <citation type="submission" date="2019-07" db="EMBL/GenBank/DDBJ databases">
        <title>Tomitella cavernea sp. nov., an actinomycete isolated from soil.</title>
        <authorList>
            <person name="Cheng J."/>
        </authorList>
    </citation>
    <scope>NUCLEOTIDE SEQUENCE [LARGE SCALE GENOMIC DNA]</scope>
    <source>
        <strain evidence="8 9">HY188</strain>
    </source>
</reference>
<keyword evidence="9" id="KW-1185">Reference proteome</keyword>
<dbReference type="InterPro" id="IPR001261">
    <property type="entry name" value="ArgE/DapE_CS"/>
</dbReference>
<dbReference type="SUPFAM" id="SSF55031">
    <property type="entry name" value="Bacterial exopeptidase dimerisation domain"/>
    <property type="match status" value="1"/>
</dbReference>
<dbReference type="InterPro" id="IPR002933">
    <property type="entry name" value="Peptidase_M20"/>
</dbReference>
<sequence>MDPDKPAQDRPAGLGTEASASAAEAEVVDLVSRLIRFDTTNTGEPETTMGEREAAEWVAAQLEDAGYATTYVESGAPGRGNVFARLEGADGTRGALLMHGHLDVVPAEAADWQVHPFSGAVQDDYVWGRGAVDMKDMVGMMLALARQYKRSGVVPPRDIVFAFLADEEAGSKFGAQWLVEHRPDLFEGVTEAVGEVGGFSLTVPSTAGGDKRLYLVETAEKGLCWMRLTARAQPGHGSFLHADNAVTALAAAVARLGAHEFPLVVTDSVAEFLAAVSSETGYEFDPGADDIAGRLDKLGSIARIVGATLRDTANPTMLAAGYKANVIPQTAQAVVDCRILPGRRAAFEAELDEILGPAIEREWITDLDSYETTFDGHLVDAMNAAILAHDPQGRTVPYMLSGGTDAKALAKLGIRCFGFAPLRLPPELDFAALFHGVDERVPVEALRFGTRVLDHFLRHS</sequence>
<organism evidence="8 9">
    <name type="scientific">Tomitella fengzijianii</name>
    <dbReference type="NCBI Taxonomy" id="2597660"/>
    <lineage>
        <taxon>Bacteria</taxon>
        <taxon>Bacillati</taxon>
        <taxon>Actinomycetota</taxon>
        <taxon>Actinomycetes</taxon>
        <taxon>Mycobacteriales</taxon>
        <taxon>Tomitella</taxon>
    </lineage>
</organism>
<dbReference type="GO" id="GO:0016787">
    <property type="term" value="F:hydrolase activity"/>
    <property type="evidence" value="ECO:0007669"/>
    <property type="project" value="UniProtKB-KW"/>
</dbReference>
<accession>A0A516X2W9</accession>
<dbReference type="Gene3D" id="3.30.70.360">
    <property type="match status" value="1"/>
</dbReference>
<evidence type="ECO:0000256" key="4">
    <source>
        <dbReference type="ARBA" id="ARBA00022801"/>
    </source>
</evidence>
<gene>
    <name evidence="8" type="ORF">FO059_08780</name>
</gene>
<evidence type="ECO:0000256" key="2">
    <source>
        <dbReference type="ARBA" id="ARBA00006247"/>
    </source>
</evidence>
<keyword evidence="3" id="KW-0479">Metal-binding</keyword>
<dbReference type="Gene3D" id="1.10.150.900">
    <property type="match status" value="1"/>
</dbReference>
<dbReference type="InterPro" id="IPR050072">
    <property type="entry name" value="Peptidase_M20A"/>
</dbReference>
<evidence type="ECO:0000259" key="7">
    <source>
        <dbReference type="Pfam" id="PF07687"/>
    </source>
</evidence>
<proteinExistence type="inferred from homology"/>
<protein>
    <submittedName>
        <fullName evidence="8">M20/M25/M40 family metallo-hydrolase</fullName>
    </submittedName>
</protein>
<dbReference type="GO" id="GO:0046872">
    <property type="term" value="F:metal ion binding"/>
    <property type="evidence" value="ECO:0007669"/>
    <property type="project" value="UniProtKB-KW"/>
</dbReference>
<keyword evidence="4 8" id="KW-0378">Hydrolase</keyword>
<dbReference type="SUPFAM" id="SSF53187">
    <property type="entry name" value="Zn-dependent exopeptidases"/>
    <property type="match status" value="1"/>
</dbReference>